<sequence>MNVTATATLVCAAHSERTVLYVINMGNEWVTVDHRNDPVYGQGIMLSPNGGTYLIESGNLDKRLLHAICAAGRTTTLAVYEGTGEAVAQT</sequence>
<proteinExistence type="predicted"/>
<accession>A0AAV3XMT0</accession>
<comment type="caution">
    <text evidence="1">The sequence shown here is derived from an EMBL/GenBank/DDBJ whole genome shotgun (WGS) entry which is preliminary data.</text>
</comment>
<keyword evidence="2" id="KW-1185">Reference proteome</keyword>
<evidence type="ECO:0000313" key="1">
    <source>
        <dbReference type="EMBL" id="GET44222.1"/>
    </source>
</evidence>
<evidence type="ECO:0000313" key="2">
    <source>
        <dbReference type="Proteomes" id="UP001050975"/>
    </source>
</evidence>
<dbReference type="AlphaFoldDB" id="A0AAV3XMT0"/>
<reference evidence="1" key="1">
    <citation type="submission" date="2019-10" db="EMBL/GenBank/DDBJ databases">
        <title>Draft genome sequece of Microseira wollei NIES-4236.</title>
        <authorList>
            <person name="Yamaguchi H."/>
            <person name="Suzuki S."/>
            <person name="Kawachi M."/>
        </authorList>
    </citation>
    <scope>NUCLEOTIDE SEQUENCE</scope>
    <source>
        <strain evidence="1">NIES-4236</strain>
    </source>
</reference>
<dbReference type="Proteomes" id="UP001050975">
    <property type="component" value="Unassembled WGS sequence"/>
</dbReference>
<gene>
    <name evidence="1" type="ORF">MiSe_90480</name>
</gene>
<dbReference type="RefSeq" id="WP_226593863.1">
    <property type="nucleotide sequence ID" value="NZ_BLAY01000308.1"/>
</dbReference>
<dbReference type="EMBL" id="BLAY01000308">
    <property type="protein sequence ID" value="GET44222.1"/>
    <property type="molecule type" value="Genomic_DNA"/>
</dbReference>
<name>A0AAV3XMT0_9CYAN</name>
<organism evidence="1 2">
    <name type="scientific">Microseira wollei NIES-4236</name>
    <dbReference type="NCBI Taxonomy" id="2530354"/>
    <lineage>
        <taxon>Bacteria</taxon>
        <taxon>Bacillati</taxon>
        <taxon>Cyanobacteriota</taxon>
        <taxon>Cyanophyceae</taxon>
        <taxon>Oscillatoriophycideae</taxon>
        <taxon>Aerosakkonematales</taxon>
        <taxon>Aerosakkonemataceae</taxon>
        <taxon>Microseira</taxon>
    </lineage>
</organism>
<protein>
    <submittedName>
        <fullName evidence="1">Uncharacterized protein</fullName>
    </submittedName>
</protein>